<evidence type="ECO:0000313" key="3">
    <source>
        <dbReference type="Proteomes" id="UP001174997"/>
    </source>
</evidence>
<dbReference type="EMBL" id="JAULSY010000057">
    <property type="protein sequence ID" value="KAK0668386.1"/>
    <property type="molecule type" value="Genomic_DNA"/>
</dbReference>
<organism evidence="2 3">
    <name type="scientific">Cercophora samala</name>
    <dbReference type="NCBI Taxonomy" id="330535"/>
    <lineage>
        <taxon>Eukaryota</taxon>
        <taxon>Fungi</taxon>
        <taxon>Dikarya</taxon>
        <taxon>Ascomycota</taxon>
        <taxon>Pezizomycotina</taxon>
        <taxon>Sordariomycetes</taxon>
        <taxon>Sordariomycetidae</taxon>
        <taxon>Sordariales</taxon>
        <taxon>Lasiosphaeriaceae</taxon>
        <taxon>Cercophora</taxon>
    </lineage>
</organism>
<feature type="compositionally biased region" description="Polar residues" evidence="1">
    <location>
        <begin position="196"/>
        <end position="208"/>
    </location>
</feature>
<feature type="compositionally biased region" description="Polar residues" evidence="1">
    <location>
        <begin position="34"/>
        <end position="43"/>
    </location>
</feature>
<reference evidence="2" key="1">
    <citation type="submission" date="2023-06" db="EMBL/GenBank/DDBJ databases">
        <title>Genome-scale phylogeny and comparative genomics of the fungal order Sordariales.</title>
        <authorList>
            <consortium name="Lawrence Berkeley National Laboratory"/>
            <person name="Hensen N."/>
            <person name="Bonometti L."/>
            <person name="Westerberg I."/>
            <person name="Brannstrom I.O."/>
            <person name="Guillou S."/>
            <person name="Cros-Aarteil S."/>
            <person name="Calhoun S."/>
            <person name="Haridas S."/>
            <person name="Kuo A."/>
            <person name="Mondo S."/>
            <person name="Pangilinan J."/>
            <person name="Riley R."/>
            <person name="Labutti K."/>
            <person name="Andreopoulos B."/>
            <person name="Lipzen A."/>
            <person name="Chen C."/>
            <person name="Yanf M."/>
            <person name="Daum C."/>
            <person name="Ng V."/>
            <person name="Clum A."/>
            <person name="Steindorff A."/>
            <person name="Ohm R."/>
            <person name="Martin F."/>
            <person name="Silar P."/>
            <person name="Natvig D."/>
            <person name="Lalanne C."/>
            <person name="Gautier V."/>
            <person name="Ament-Velasquez S.L."/>
            <person name="Kruys A."/>
            <person name="Hutchinson M.I."/>
            <person name="Powell A.J."/>
            <person name="Barry K."/>
            <person name="Miller A.N."/>
            <person name="Grigoriev I.V."/>
            <person name="Debuchy R."/>
            <person name="Gladieux P."/>
            <person name="Thoren M.H."/>
            <person name="Johannesson H."/>
        </authorList>
    </citation>
    <scope>NUCLEOTIDE SEQUENCE</scope>
    <source>
        <strain evidence="2">CBS 307.81</strain>
    </source>
</reference>
<name>A0AA40D9K1_9PEZI</name>
<feature type="compositionally biased region" description="Polar residues" evidence="1">
    <location>
        <begin position="97"/>
        <end position="115"/>
    </location>
</feature>
<keyword evidence="3" id="KW-1185">Reference proteome</keyword>
<feature type="compositionally biased region" description="Acidic residues" evidence="1">
    <location>
        <begin position="139"/>
        <end position="154"/>
    </location>
</feature>
<evidence type="ECO:0000313" key="2">
    <source>
        <dbReference type="EMBL" id="KAK0668386.1"/>
    </source>
</evidence>
<dbReference type="AlphaFoldDB" id="A0AA40D9K1"/>
<comment type="caution">
    <text evidence="2">The sequence shown here is derived from an EMBL/GenBank/DDBJ whole genome shotgun (WGS) entry which is preliminary data.</text>
</comment>
<evidence type="ECO:0000256" key="1">
    <source>
        <dbReference type="SAM" id="MobiDB-lite"/>
    </source>
</evidence>
<feature type="region of interest" description="Disordered" evidence="1">
    <location>
        <begin position="1"/>
        <end position="208"/>
    </location>
</feature>
<feature type="non-terminal residue" evidence="2">
    <location>
        <position position="378"/>
    </location>
</feature>
<feature type="compositionally biased region" description="Low complexity" evidence="1">
    <location>
        <begin position="12"/>
        <end position="28"/>
    </location>
</feature>
<feature type="compositionally biased region" description="Basic and acidic residues" evidence="1">
    <location>
        <begin position="46"/>
        <end position="93"/>
    </location>
</feature>
<proteinExistence type="predicted"/>
<feature type="compositionally biased region" description="Acidic residues" evidence="1">
    <location>
        <begin position="174"/>
        <end position="188"/>
    </location>
</feature>
<accession>A0AA40D9K1</accession>
<protein>
    <submittedName>
        <fullName evidence="2">Uncharacterized protein</fullName>
    </submittedName>
</protein>
<dbReference type="Proteomes" id="UP001174997">
    <property type="component" value="Unassembled WGS sequence"/>
</dbReference>
<gene>
    <name evidence="2" type="ORF">QBC41DRAFT_207721</name>
</gene>
<sequence>MSPAKDKPSGIPVPSNPATTSPTATTSPIHRRSSGGSQVSPKSTRVKFEEEQKPEAADEKTPKVEEEEKEEEQKPKVEPEEKPQVQQEKKPEVVEISPQNIAQSQQNDDPTNTDDAPSVDPFRFATIADEALPTGLAPIEEDDTEEEEEDDSFQEDPYYLHDDPTVQPDTYQLGDDDDDDEQEDDLDDVPPGNPPMVSNLSKTLSHSADSSPPLPPYLLLHGTLLLFGTLVYALVNSSHVTSLTALLFPGIQLLLAGTVLSLVASQSSVPADTVTPGWKALVQLATVGEWAYFLLELYKDVKGYSAPGAYLPGGYGVDVGFGDYDPADYGTLDHPLWPHEARITATRGRGWNREGEVLEGVDRAVGVAAAAGVVVIVS</sequence>